<dbReference type="Gene3D" id="2.60.40.1510">
    <property type="entry name" value="ntegrin, alpha v. Chain A, domain 3"/>
    <property type="match status" value="1"/>
</dbReference>
<name>A0A5E4QG79_9NEOP</name>
<dbReference type="PANTHER" id="PTHR10082">
    <property type="entry name" value="INTEGRIN BETA SUBUNIT"/>
    <property type="match status" value="1"/>
</dbReference>
<keyword evidence="4" id="KW-0812">Transmembrane</keyword>
<evidence type="ECO:0000313" key="5">
    <source>
        <dbReference type="EMBL" id="VVC97299.1"/>
    </source>
</evidence>
<accession>A0A5E4QG79</accession>
<keyword evidence="4" id="KW-0472">Membrane</keyword>
<feature type="region of interest" description="Disordered" evidence="3">
    <location>
        <begin position="364"/>
        <end position="383"/>
    </location>
</feature>
<keyword evidence="4" id="KW-1133">Transmembrane helix</keyword>
<organism evidence="5 6">
    <name type="scientific">Leptidea sinapis</name>
    <dbReference type="NCBI Taxonomy" id="189913"/>
    <lineage>
        <taxon>Eukaryota</taxon>
        <taxon>Metazoa</taxon>
        <taxon>Ecdysozoa</taxon>
        <taxon>Arthropoda</taxon>
        <taxon>Hexapoda</taxon>
        <taxon>Insecta</taxon>
        <taxon>Pterygota</taxon>
        <taxon>Neoptera</taxon>
        <taxon>Endopterygota</taxon>
        <taxon>Lepidoptera</taxon>
        <taxon>Glossata</taxon>
        <taxon>Ditrysia</taxon>
        <taxon>Papilionoidea</taxon>
        <taxon>Pieridae</taxon>
        <taxon>Dismorphiinae</taxon>
        <taxon>Leptidea</taxon>
    </lineage>
</organism>
<dbReference type="Proteomes" id="UP000324832">
    <property type="component" value="Unassembled WGS sequence"/>
</dbReference>
<evidence type="ECO:0000256" key="4">
    <source>
        <dbReference type="SAM" id="Phobius"/>
    </source>
</evidence>
<keyword evidence="6" id="KW-1185">Reference proteome</keyword>
<keyword evidence="2" id="KW-0325">Glycoprotein</keyword>
<dbReference type="AlphaFoldDB" id="A0A5E4QG79"/>
<dbReference type="GO" id="GO:0007229">
    <property type="term" value="P:integrin-mediated signaling pathway"/>
    <property type="evidence" value="ECO:0007669"/>
    <property type="project" value="TreeGrafter"/>
</dbReference>
<dbReference type="EMBL" id="FZQP02003112">
    <property type="protein sequence ID" value="VVC97299.1"/>
    <property type="molecule type" value="Genomic_DNA"/>
</dbReference>
<evidence type="ECO:0000256" key="1">
    <source>
        <dbReference type="ARBA" id="ARBA00023157"/>
    </source>
</evidence>
<dbReference type="PANTHER" id="PTHR10082:SF60">
    <property type="entry name" value="INTEGRIN BETA-PS"/>
    <property type="match status" value="1"/>
</dbReference>
<gene>
    <name evidence="5" type="ORF">LSINAPIS_LOCUS8609</name>
</gene>
<evidence type="ECO:0000256" key="2">
    <source>
        <dbReference type="ARBA" id="ARBA00023180"/>
    </source>
</evidence>
<dbReference type="GO" id="GO:0016477">
    <property type="term" value="P:cell migration"/>
    <property type="evidence" value="ECO:0007669"/>
    <property type="project" value="TreeGrafter"/>
</dbReference>
<dbReference type="GO" id="GO:0033627">
    <property type="term" value="P:cell adhesion mediated by integrin"/>
    <property type="evidence" value="ECO:0007669"/>
    <property type="project" value="TreeGrafter"/>
</dbReference>
<dbReference type="InterPro" id="IPR015812">
    <property type="entry name" value="Integrin_bsu"/>
</dbReference>
<reference evidence="5 6" key="1">
    <citation type="submission" date="2017-07" db="EMBL/GenBank/DDBJ databases">
        <authorList>
            <person name="Talla V."/>
            <person name="Backstrom N."/>
        </authorList>
    </citation>
    <scope>NUCLEOTIDE SEQUENCE [LARGE SCALE GENOMIC DNA]</scope>
</reference>
<proteinExistence type="predicted"/>
<dbReference type="GO" id="GO:0007160">
    <property type="term" value="P:cell-matrix adhesion"/>
    <property type="evidence" value="ECO:0007669"/>
    <property type="project" value="TreeGrafter"/>
</dbReference>
<dbReference type="Gene3D" id="1.20.5.630">
    <property type="entry name" value="Integrin beta subunit, cytoplasmic domain"/>
    <property type="match status" value="1"/>
</dbReference>
<evidence type="ECO:0000256" key="3">
    <source>
        <dbReference type="SAM" id="MobiDB-lite"/>
    </source>
</evidence>
<dbReference type="GO" id="GO:0009986">
    <property type="term" value="C:cell surface"/>
    <property type="evidence" value="ECO:0007669"/>
    <property type="project" value="TreeGrafter"/>
</dbReference>
<sequence length="383" mass="42758">MSVLLIQVYKNLNRRCEKQLYDSWCPRHHESTIFQKQISESGPNINPKYTLSNVKIGTEESLTVDFVVNSTQNSDFHVEKLTKCQDGICTTTVQVSPDVNFCLADGQKSEFFNVKLNVEGIVEEAVMKFHVPCACACSDIVEERSPKCNGRGNYSCGVCTTGKFCETAICEKKRGDMPCTDSARSDLECSGNGVCGDCDECECFTNKLGSQYFDKDNFCADICLVTNDCDECFQNPIPGRCDLCDFPLFRQTYNQTLMKEKDDFNRDVWVRCNDTMNGCNMVYAAMKDASGDTFYMMIDSCEPVHEEQVTGSVNVTLPVVLGVLALVAAVMGTAGYLVWKNRPPPMQPLDPMYQNIGAEDCTGENPLYKPPTSSFKNPTYGKW</sequence>
<dbReference type="GO" id="GO:0098609">
    <property type="term" value="P:cell-cell adhesion"/>
    <property type="evidence" value="ECO:0007669"/>
    <property type="project" value="TreeGrafter"/>
</dbReference>
<evidence type="ECO:0000313" key="6">
    <source>
        <dbReference type="Proteomes" id="UP000324832"/>
    </source>
</evidence>
<dbReference type="GO" id="GO:0005178">
    <property type="term" value="F:integrin binding"/>
    <property type="evidence" value="ECO:0007669"/>
    <property type="project" value="TreeGrafter"/>
</dbReference>
<keyword evidence="1" id="KW-1015">Disulfide bond</keyword>
<protein>
    <submittedName>
        <fullName evidence="5">Uncharacterized protein</fullName>
    </submittedName>
</protein>
<dbReference type="GO" id="GO:0005925">
    <property type="term" value="C:focal adhesion"/>
    <property type="evidence" value="ECO:0007669"/>
    <property type="project" value="TreeGrafter"/>
</dbReference>
<feature type="transmembrane region" description="Helical" evidence="4">
    <location>
        <begin position="315"/>
        <end position="339"/>
    </location>
</feature>
<dbReference type="GO" id="GO:0008305">
    <property type="term" value="C:integrin complex"/>
    <property type="evidence" value="ECO:0007669"/>
    <property type="project" value="TreeGrafter"/>
</dbReference>